<evidence type="ECO:0000313" key="7">
    <source>
        <dbReference type="Proteomes" id="UP001107558"/>
    </source>
</evidence>
<protein>
    <submittedName>
        <fullName evidence="6">Uncharacterized protein</fullName>
    </submittedName>
</protein>
<evidence type="ECO:0000256" key="1">
    <source>
        <dbReference type="SAM" id="MobiDB-lite"/>
    </source>
</evidence>
<dbReference type="GO" id="GO:0048666">
    <property type="term" value="P:neuron development"/>
    <property type="evidence" value="ECO:0007669"/>
    <property type="project" value="UniProtKB-ARBA"/>
</dbReference>
<evidence type="ECO:0000256" key="2">
    <source>
        <dbReference type="SAM" id="Phobius"/>
    </source>
</evidence>
<dbReference type="PROSITE" id="PS50055">
    <property type="entry name" value="TYR_PHOSPHATASE_PTP"/>
    <property type="match status" value="1"/>
</dbReference>
<evidence type="ECO:0000313" key="6">
    <source>
        <dbReference type="EMBL" id="KAG5671948.1"/>
    </source>
</evidence>
<dbReference type="GO" id="GO:0009653">
    <property type="term" value="P:anatomical structure morphogenesis"/>
    <property type="evidence" value="ECO:0007669"/>
    <property type="project" value="UniProtKB-ARBA"/>
</dbReference>
<feature type="region of interest" description="Disordered" evidence="1">
    <location>
        <begin position="177"/>
        <end position="204"/>
    </location>
</feature>
<dbReference type="InterPro" id="IPR000242">
    <property type="entry name" value="PTP_cat"/>
</dbReference>
<sequence length="1039" mass="116150">MALIYILLFFLATSVDYPRMHVEGRSLNKEAAITTEVNDELTTENALADLVETTIASLTDSINETSTAASSSNNNGITLDISRFTSSPNRSLYDELKAEEEANAVTSDPFFTSSEHETSETFGRLMLDDNETSTEISLENDFKNNESDFKNNATKEERHQIDEVRIDEKTVMYSTRNHSAPVNESDYDSDEATTSPPSTKKGKYLDLMPPGEDNMNMNASLPNAAEVWALAGMREVEQRKQSVNEEKINNDVELLSTHMNNTAKSLLDWTEIAKMENETTTVASLTTAAPIRQQYYHNHRFDDPSTAENKEVAVSTISATIKSTLEDNRIELEHENVEFNANKSQPVVLRIDTEAFSTKSSEENVDVELLPLNNRNDNGKMQKKENLVEKITDYDSTTTTESSEKFTTPLSLLIDENEEEETTTMESVETDVISTTLSSSSDGFTVIGEDDDESGDAGDNIVAKRTITEMPNIKTEEFTTSTTLRTPITTTALPSTIAAATTTFYDIPTTTDEPKVTEKFNRSIMVTKSISMRLATTTEQPDEIDNTTTDNSEVISSTTEKYEEYSETAASSISPSSTPVEITDDDKFKYNTLLPDTTSFINLLDTSRSGKSGGNEVNVTDLSKENLGDEGSSNNVAIISISVSVVVFILLAAGGFLLFKKRKKQLTYGQRCRPVGLDAYSLDNVSVFNSVRRKANALRLSKRSYGNSAFEDPSLQSNVLDYQSLQDFAKKKTSIHDEFKEIPQVTVRVEEVPENCEDKNRYANVVPLPETRVHLQRLNDDEKTEYINANYVKGPKDNTNYYIATQAPLENTVPDFWRMIWEQNSKVIVMITDLTENGVERCAEYIPASVVLDNSSTFGDFIVTLKSREVKGKYAVSQLHLKNLKTNTWREIMHLWYSWPENGCPTDDASVIAMLLEARGYLRTSLPEQLDENSNAENNNNVNDKEKLSTLDKTKSLQRIQGPLTVHCSPGTGRTGTLIACDIVLRMLEIPPRQIDIPQIVYHVRRGRANAVRTKDQYEFIYSIANAYAIKLNTAPAET</sequence>
<feature type="domain" description="Tyrosine specific protein phosphatases" evidence="5">
    <location>
        <begin position="945"/>
        <end position="1019"/>
    </location>
</feature>
<dbReference type="InterPro" id="IPR016130">
    <property type="entry name" value="Tyr_Pase_AS"/>
</dbReference>
<feature type="signal peptide" evidence="3">
    <location>
        <begin position="1"/>
        <end position="17"/>
    </location>
</feature>
<dbReference type="CDD" id="cd00047">
    <property type="entry name" value="PTPc"/>
    <property type="match status" value="1"/>
</dbReference>
<name>A0A9J6BQ07_POLVA</name>
<comment type="caution">
    <text evidence="6">The sequence shown here is derived from an EMBL/GenBank/DDBJ whole genome shotgun (WGS) entry which is preliminary data.</text>
</comment>
<dbReference type="Proteomes" id="UP001107558">
    <property type="component" value="Chromosome 3"/>
</dbReference>
<keyword evidence="7" id="KW-1185">Reference proteome</keyword>
<dbReference type="PROSITE" id="PS00383">
    <property type="entry name" value="TYR_PHOSPHATASE_1"/>
    <property type="match status" value="1"/>
</dbReference>
<dbReference type="GO" id="GO:0004725">
    <property type="term" value="F:protein tyrosine phosphatase activity"/>
    <property type="evidence" value="ECO:0007669"/>
    <property type="project" value="InterPro"/>
</dbReference>
<dbReference type="InterPro" id="IPR003595">
    <property type="entry name" value="Tyr_Pase_cat"/>
</dbReference>
<evidence type="ECO:0000256" key="3">
    <source>
        <dbReference type="SAM" id="SignalP"/>
    </source>
</evidence>
<dbReference type="Pfam" id="PF00102">
    <property type="entry name" value="Y_phosphatase"/>
    <property type="match status" value="1"/>
</dbReference>
<feature type="domain" description="Tyrosine-protein phosphatase" evidence="4">
    <location>
        <begin position="758"/>
        <end position="1028"/>
    </location>
</feature>
<dbReference type="PROSITE" id="PS50056">
    <property type="entry name" value="TYR_PHOSPHATASE_2"/>
    <property type="match status" value="1"/>
</dbReference>
<evidence type="ECO:0000259" key="5">
    <source>
        <dbReference type="PROSITE" id="PS50056"/>
    </source>
</evidence>
<evidence type="ECO:0000259" key="4">
    <source>
        <dbReference type="PROSITE" id="PS50055"/>
    </source>
</evidence>
<proteinExistence type="predicted"/>
<dbReference type="AlphaFoldDB" id="A0A9J6BQ07"/>
<organism evidence="6 7">
    <name type="scientific">Polypedilum vanderplanki</name>
    <name type="common">Sleeping chironomid midge</name>
    <dbReference type="NCBI Taxonomy" id="319348"/>
    <lineage>
        <taxon>Eukaryota</taxon>
        <taxon>Metazoa</taxon>
        <taxon>Ecdysozoa</taxon>
        <taxon>Arthropoda</taxon>
        <taxon>Hexapoda</taxon>
        <taxon>Insecta</taxon>
        <taxon>Pterygota</taxon>
        <taxon>Neoptera</taxon>
        <taxon>Endopterygota</taxon>
        <taxon>Diptera</taxon>
        <taxon>Nematocera</taxon>
        <taxon>Chironomoidea</taxon>
        <taxon>Chironomidae</taxon>
        <taxon>Chironominae</taxon>
        <taxon>Polypedilum</taxon>
        <taxon>Polypedilum</taxon>
    </lineage>
</organism>
<reference evidence="6" key="1">
    <citation type="submission" date="2021-03" db="EMBL/GenBank/DDBJ databases">
        <title>Chromosome level genome of the anhydrobiotic midge Polypedilum vanderplanki.</title>
        <authorList>
            <person name="Yoshida Y."/>
            <person name="Kikawada T."/>
            <person name="Gusev O."/>
        </authorList>
    </citation>
    <scope>NUCLEOTIDE SEQUENCE</scope>
    <source>
        <strain evidence="6">NIAS01</strain>
        <tissue evidence="6">Whole body or cell culture</tissue>
    </source>
</reference>
<dbReference type="SMART" id="SM00404">
    <property type="entry name" value="PTPc_motif"/>
    <property type="match status" value="1"/>
</dbReference>
<dbReference type="PRINTS" id="PR00700">
    <property type="entry name" value="PRTYPHPHTASE"/>
</dbReference>
<dbReference type="SMART" id="SM00194">
    <property type="entry name" value="PTPc"/>
    <property type="match status" value="1"/>
</dbReference>
<feature type="chain" id="PRO_5039950082" evidence="3">
    <location>
        <begin position="18"/>
        <end position="1039"/>
    </location>
</feature>
<keyword evidence="2" id="KW-1133">Transmembrane helix</keyword>
<keyword evidence="2" id="KW-0812">Transmembrane</keyword>
<dbReference type="InterPro" id="IPR050348">
    <property type="entry name" value="Protein-Tyr_Phosphatase"/>
</dbReference>
<dbReference type="InterPro" id="IPR000387">
    <property type="entry name" value="Tyr_Pase_dom"/>
</dbReference>
<dbReference type="PANTHER" id="PTHR19134:SF544">
    <property type="entry name" value="IP14232P"/>
    <property type="match status" value="1"/>
</dbReference>
<dbReference type="Gene3D" id="3.90.190.10">
    <property type="entry name" value="Protein tyrosine phosphatase superfamily"/>
    <property type="match status" value="1"/>
</dbReference>
<accession>A0A9J6BQ07</accession>
<dbReference type="EMBL" id="JADBJN010000003">
    <property type="protein sequence ID" value="KAG5671948.1"/>
    <property type="molecule type" value="Genomic_DNA"/>
</dbReference>
<keyword evidence="2" id="KW-0472">Membrane</keyword>
<dbReference type="PANTHER" id="PTHR19134">
    <property type="entry name" value="RECEPTOR-TYPE TYROSINE-PROTEIN PHOSPHATASE"/>
    <property type="match status" value="1"/>
</dbReference>
<dbReference type="OrthoDB" id="5794147at2759"/>
<feature type="transmembrane region" description="Helical" evidence="2">
    <location>
        <begin position="636"/>
        <end position="659"/>
    </location>
</feature>
<dbReference type="InterPro" id="IPR029021">
    <property type="entry name" value="Prot-tyrosine_phosphatase-like"/>
</dbReference>
<dbReference type="SUPFAM" id="SSF52799">
    <property type="entry name" value="(Phosphotyrosine protein) phosphatases II"/>
    <property type="match status" value="1"/>
</dbReference>
<keyword evidence="3" id="KW-0732">Signal</keyword>
<gene>
    <name evidence="6" type="ORF">PVAND_002116</name>
</gene>